<dbReference type="Proteomes" id="UP001064048">
    <property type="component" value="Chromosome 23"/>
</dbReference>
<dbReference type="EMBL" id="CM046123">
    <property type="protein sequence ID" value="KAI8439203.1"/>
    <property type="molecule type" value="Genomic_DNA"/>
</dbReference>
<protein>
    <submittedName>
        <fullName evidence="1">Uncharacterized protein</fullName>
    </submittedName>
</protein>
<evidence type="ECO:0000313" key="1">
    <source>
        <dbReference type="EMBL" id="KAI8439203.1"/>
    </source>
</evidence>
<gene>
    <name evidence="1" type="ORF">MSG28_013049</name>
</gene>
<reference evidence="1 2" key="1">
    <citation type="journal article" date="2022" name="Genome Biol. Evol.">
        <title>The Spruce Budworm Genome: Reconstructing the Evolutionary History of Antifreeze Proteins.</title>
        <authorList>
            <person name="Beliveau C."/>
            <person name="Gagne P."/>
            <person name="Picq S."/>
            <person name="Vernygora O."/>
            <person name="Keeling C.I."/>
            <person name="Pinkney K."/>
            <person name="Doucet D."/>
            <person name="Wen F."/>
            <person name="Johnston J.S."/>
            <person name="Maaroufi H."/>
            <person name="Boyle B."/>
            <person name="Laroche J."/>
            <person name="Dewar K."/>
            <person name="Juretic N."/>
            <person name="Blackburn G."/>
            <person name="Nisole A."/>
            <person name="Brunet B."/>
            <person name="Brandao M."/>
            <person name="Lumley L."/>
            <person name="Duan J."/>
            <person name="Quan G."/>
            <person name="Lucarotti C.J."/>
            <person name="Roe A.D."/>
            <person name="Sperling F.A.H."/>
            <person name="Levesque R.C."/>
            <person name="Cusson M."/>
        </authorList>
    </citation>
    <scope>NUCLEOTIDE SEQUENCE [LARGE SCALE GENOMIC DNA]</scope>
    <source>
        <strain evidence="1">Glfc:IPQL:Cfum</strain>
    </source>
</reference>
<evidence type="ECO:0000313" key="2">
    <source>
        <dbReference type="Proteomes" id="UP001064048"/>
    </source>
</evidence>
<sequence length="217" mass="23960">MALRLASELGVGGCERVLQGWEPVLVRWQARRTVVAEQPAPAATAARQLRTKQGLISDRPRPRKRRYDTSVNESVPVLMVLRRARAAAGPHTRTLRRMLREGEGGATKSAAQGVTCEVHINELKEFAKKVAGNKQLEIYKAGVPANSLRKTVTARTLTDVRSRRARSPTGRDPKPPPTNKTPPDSSLQRFTGCVPTNESQIEGKPPKHYCVKLQMLS</sequence>
<keyword evidence="2" id="KW-1185">Reference proteome</keyword>
<comment type="caution">
    <text evidence="1">The sequence shown here is derived from an EMBL/GenBank/DDBJ whole genome shotgun (WGS) entry which is preliminary data.</text>
</comment>
<proteinExistence type="predicted"/>
<organism evidence="1 2">
    <name type="scientific">Choristoneura fumiferana</name>
    <name type="common">Spruce budworm moth</name>
    <name type="synonym">Archips fumiferana</name>
    <dbReference type="NCBI Taxonomy" id="7141"/>
    <lineage>
        <taxon>Eukaryota</taxon>
        <taxon>Metazoa</taxon>
        <taxon>Ecdysozoa</taxon>
        <taxon>Arthropoda</taxon>
        <taxon>Hexapoda</taxon>
        <taxon>Insecta</taxon>
        <taxon>Pterygota</taxon>
        <taxon>Neoptera</taxon>
        <taxon>Endopterygota</taxon>
        <taxon>Lepidoptera</taxon>
        <taxon>Glossata</taxon>
        <taxon>Ditrysia</taxon>
        <taxon>Tortricoidea</taxon>
        <taxon>Tortricidae</taxon>
        <taxon>Tortricinae</taxon>
        <taxon>Choristoneura</taxon>
    </lineage>
</organism>
<accession>A0ACC0KRQ8</accession>
<name>A0ACC0KRQ8_CHOFU</name>